<evidence type="ECO:0000256" key="1">
    <source>
        <dbReference type="ARBA" id="ARBA00004429"/>
    </source>
</evidence>
<dbReference type="PROSITE" id="PS51099">
    <property type="entry name" value="PTS_EIIB_TYPE_2"/>
    <property type="match status" value="1"/>
</dbReference>
<protein>
    <submittedName>
        <fullName evidence="15">PTS system IICB component, Fru family</fullName>
    </submittedName>
</protein>
<feature type="transmembrane region" description="Helical" evidence="12">
    <location>
        <begin position="348"/>
        <end position="365"/>
    </location>
</feature>
<organism evidence="15 16">
    <name type="scientific">Thermoanaerobacterium thermosaccharolyticum M0795</name>
    <dbReference type="NCBI Taxonomy" id="698948"/>
    <lineage>
        <taxon>Bacteria</taxon>
        <taxon>Bacillati</taxon>
        <taxon>Bacillota</taxon>
        <taxon>Clostridia</taxon>
        <taxon>Thermoanaerobacterales</taxon>
        <taxon>Thermoanaerobacteraceae</taxon>
        <taxon>Thermoanaerobacterium</taxon>
    </lineage>
</organism>
<dbReference type="InterPro" id="IPR006327">
    <property type="entry name" value="PTS_IIC_fruc"/>
</dbReference>
<evidence type="ECO:0000256" key="6">
    <source>
        <dbReference type="ARBA" id="ARBA00022679"/>
    </source>
</evidence>
<keyword evidence="4" id="KW-0597">Phosphoprotein</keyword>
<proteinExistence type="predicted"/>
<sequence>MSIKIVGITNCPAGIAHTYMAAEALKKEAEKRGYQIKIETQGAIGVENELTDEDIENADYVIIATGRGINDEELLRFEGKKILNIDVTDVLKKAGEIIETLPKEAKLYKSNRKSNAFGNTQKKVDRSSQGVFKHLMNGVSFMIPFITAGGILLAISTAMVSGGKTTPGTLAYLLEQVGVIGFQLMIPILAGYIAFSIADKPSLAPAMIGAWLANQKDILGTKGGAGFLGAIAVGLIVGYFVKWFKSIKVPKTMAALMSFLIIPTVATLLISVLVFYILGPVIAGIMVALTLFLNSLSNTSLFIICTIIGIMIVSDMGGPINKTAYLFSLGMVAQGNALFFGTVAITNVIPPVALGIATILAPRLFSEDEVANGKSAAVVGLFGITEPAIPYAVNDPISVIGAQMIAAAAAGIVGVIFRVTRIAPGAGILDPIIGIVKPAGGYYIALIVGIVINVLLVITFKGIKQKRAMTK</sequence>
<evidence type="ECO:0000256" key="2">
    <source>
        <dbReference type="ARBA" id="ARBA00022448"/>
    </source>
</evidence>
<evidence type="ECO:0000313" key="15">
    <source>
        <dbReference type="EMBL" id="AGB19335.1"/>
    </source>
</evidence>
<dbReference type="PANTHER" id="PTHR30505">
    <property type="entry name" value="FRUCTOSE-LIKE PERMEASE"/>
    <property type="match status" value="1"/>
</dbReference>
<dbReference type="Pfam" id="PF02302">
    <property type="entry name" value="PTS_IIB"/>
    <property type="match status" value="1"/>
</dbReference>
<dbReference type="GO" id="GO:0009401">
    <property type="term" value="P:phosphoenolpyruvate-dependent sugar phosphotransferase system"/>
    <property type="evidence" value="ECO:0007669"/>
    <property type="project" value="UniProtKB-KW"/>
</dbReference>
<dbReference type="InterPro" id="IPR013011">
    <property type="entry name" value="PTS_EIIB_2"/>
</dbReference>
<dbReference type="GO" id="GO:0022877">
    <property type="term" value="F:protein-N(PI)-phosphohistidine-fructose phosphotransferase system transporter activity"/>
    <property type="evidence" value="ECO:0007669"/>
    <property type="project" value="InterPro"/>
</dbReference>
<dbReference type="InterPro" id="IPR003352">
    <property type="entry name" value="PTS_EIIC"/>
</dbReference>
<reference evidence="15 16" key="1">
    <citation type="submission" date="2012-03" db="EMBL/GenBank/DDBJ databases">
        <title>Complete sequence of chromosome of Thermoanaerobacterium thermosaccharolyticum M0795.</title>
        <authorList>
            <consortium name="US DOE Joint Genome Institute"/>
            <person name="Lucas S."/>
            <person name="Han J."/>
            <person name="Lapidus A."/>
            <person name="Cheng J.-F."/>
            <person name="Goodwin L."/>
            <person name="Pitluck S."/>
            <person name="Peters L."/>
            <person name="Teshima H."/>
            <person name="Detter J.C."/>
            <person name="Han C."/>
            <person name="Tapia R."/>
            <person name="Land M."/>
            <person name="Hauser L."/>
            <person name="Kyrpides N."/>
            <person name="Ivanova N."/>
            <person name="Pagani I."/>
            <person name="Feinberg L."/>
            <person name="Folden J."/>
            <person name="Hogsett D."/>
            <person name="Shaw J."/>
            <person name="Woyke T."/>
        </authorList>
    </citation>
    <scope>NUCLEOTIDE SEQUENCE [LARGE SCALE GENOMIC DNA]</scope>
    <source>
        <strain evidence="15 16">M0795</strain>
    </source>
</reference>
<evidence type="ECO:0000256" key="10">
    <source>
        <dbReference type="ARBA" id="ARBA00022989"/>
    </source>
</evidence>
<keyword evidence="6" id="KW-0808">Transferase</keyword>
<dbReference type="PATRIC" id="fig|698948.3.peg.1696"/>
<feature type="transmembrane region" description="Helical" evidence="12">
    <location>
        <begin position="399"/>
        <end position="420"/>
    </location>
</feature>
<evidence type="ECO:0000256" key="7">
    <source>
        <dbReference type="ARBA" id="ARBA00022683"/>
    </source>
</evidence>
<feature type="domain" description="PTS EIIC type-2" evidence="14">
    <location>
        <begin position="131"/>
        <end position="460"/>
    </location>
</feature>
<dbReference type="Gene3D" id="3.40.50.2300">
    <property type="match status" value="1"/>
</dbReference>
<dbReference type="InterPro" id="IPR003501">
    <property type="entry name" value="PTS_EIIB_2/3"/>
</dbReference>
<dbReference type="InterPro" id="IPR013014">
    <property type="entry name" value="PTS_EIIC_2"/>
</dbReference>
<gene>
    <name evidence="15" type="ORF">Thethe_01703</name>
</gene>
<evidence type="ECO:0000256" key="3">
    <source>
        <dbReference type="ARBA" id="ARBA00022475"/>
    </source>
</evidence>
<keyword evidence="8 12" id="KW-0812">Transmembrane</keyword>
<dbReference type="FunFam" id="3.40.50.2300:FF:000014">
    <property type="entry name" value="PTS system fructose-like transporter subunit IIB"/>
    <property type="match status" value="1"/>
</dbReference>
<keyword evidence="9" id="KW-0418">Kinase</keyword>
<dbReference type="KEGG" id="tto:Thethe_01703"/>
<keyword evidence="10 12" id="KW-1133">Transmembrane helix</keyword>
<feature type="transmembrane region" description="Helical" evidence="12">
    <location>
        <begin position="440"/>
        <end position="463"/>
    </location>
</feature>
<feature type="transmembrane region" description="Helical" evidence="12">
    <location>
        <begin position="284"/>
        <end position="312"/>
    </location>
</feature>
<evidence type="ECO:0000259" key="13">
    <source>
        <dbReference type="PROSITE" id="PS51099"/>
    </source>
</evidence>
<dbReference type="HOGENOM" id="CLU_013155_0_0_9"/>
<keyword evidence="3" id="KW-1003">Cell membrane</keyword>
<dbReference type="GO" id="GO:0005886">
    <property type="term" value="C:plasma membrane"/>
    <property type="evidence" value="ECO:0007669"/>
    <property type="project" value="UniProtKB-SubCell"/>
</dbReference>
<keyword evidence="5" id="KW-0762">Sugar transport</keyword>
<feature type="transmembrane region" description="Helical" evidence="12">
    <location>
        <begin position="218"/>
        <end position="241"/>
    </location>
</feature>
<feature type="domain" description="PTS EIIB type-2" evidence="13">
    <location>
        <begin position="3"/>
        <end position="103"/>
    </location>
</feature>
<evidence type="ECO:0000313" key="16">
    <source>
        <dbReference type="Proteomes" id="UP000010845"/>
    </source>
</evidence>
<dbReference type="NCBIfam" id="TIGR00829">
    <property type="entry name" value="FRU"/>
    <property type="match status" value="1"/>
</dbReference>
<dbReference type="GO" id="GO:0005351">
    <property type="term" value="F:carbohydrate:proton symporter activity"/>
    <property type="evidence" value="ECO:0007669"/>
    <property type="project" value="InterPro"/>
</dbReference>
<accession>L0IIL0</accession>
<comment type="subcellular location">
    <subcellularLocation>
        <location evidence="1">Cell inner membrane</location>
        <topology evidence="1">Multi-pass membrane protein</topology>
    </subcellularLocation>
</comment>
<dbReference type="Pfam" id="PF02378">
    <property type="entry name" value="PTS_EIIC"/>
    <property type="match status" value="1"/>
</dbReference>
<dbReference type="GO" id="GO:0016301">
    <property type="term" value="F:kinase activity"/>
    <property type="evidence" value="ECO:0007669"/>
    <property type="project" value="UniProtKB-KW"/>
</dbReference>
<evidence type="ECO:0000256" key="9">
    <source>
        <dbReference type="ARBA" id="ARBA00022777"/>
    </source>
</evidence>
<dbReference type="InterPro" id="IPR036095">
    <property type="entry name" value="PTS_EIIB-like_sf"/>
</dbReference>
<dbReference type="Proteomes" id="UP000010845">
    <property type="component" value="Chromosome"/>
</dbReference>
<evidence type="ECO:0000259" key="14">
    <source>
        <dbReference type="PROSITE" id="PS51104"/>
    </source>
</evidence>
<dbReference type="PANTHER" id="PTHR30505:SF0">
    <property type="entry name" value="FRUCTOSE-LIKE PTS SYSTEM EIIBC COMPONENT-RELATED"/>
    <property type="match status" value="1"/>
</dbReference>
<feature type="transmembrane region" description="Helical" evidence="12">
    <location>
        <begin position="141"/>
        <end position="160"/>
    </location>
</feature>
<feature type="transmembrane region" description="Helical" evidence="12">
    <location>
        <begin position="253"/>
        <end position="278"/>
    </location>
</feature>
<dbReference type="GO" id="GO:0090563">
    <property type="term" value="F:protein-phosphocysteine-sugar phosphotransferase activity"/>
    <property type="evidence" value="ECO:0007669"/>
    <property type="project" value="TreeGrafter"/>
</dbReference>
<evidence type="ECO:0000256" key="8">
    <source>
        <dbReference type="ARBA" id="ARBA00022692"/>
    </source>
</evidence>
<dbReference type="NCBIfam" id="TIGR01427">
    <property type="entry name" value="PTS_IIC_fructo"/>
    <property type="match status" value="1"/>
</dbReference>
<name>L0IIL0_THETR</name>
<evidence type="ECO:0000256" key="4">
    <source>
        <dbReference type="ARBA" id="ARBA00022553"/>
    </source>
</evidence>
<keyword evidence="11 12" id="KW-0472">Membrane</keyword>
<dbReference type="InterPro" id="IPR003353">
    <property type="entry name" value="PTS_IIB_fruc"/>
</dbReference>
<evidence type="ECO:0000256" key="12">
    <source>
        <dbReference type="SAM" id="Phobius"/>
    </source>
</evidence>
<dbReference type="PROSITE" id="PS51104">
    <property type="entry name" value="PTS_EIIC_TYPE_2"/>
    <property type="match status" value="1"/>
</dbReference>
<keyword evidence="7" id="KW-0598">Phosphotransferase system</keyword>
<dbReference type="EMBL" id="CP003066">
    <property type="protein sequence ID" value="AGB19335.1"/>
    <property type="molecule type" value="Genomic_DNA"/>
</dbReference>
<evidence type="ECO:0000256" key="5">
    <source>
        <dbReference type="ARBA" id="ARBA00022597"/>
    </source>
</evidence>
<dbReference type="RefSeq" id="WP_015311862.1">
    <property type="nucleotide sequence ID" value="NC_019970.1"/>
</dbReference>
<dbReference type="CDD" id="cd05569">
    <property type="entry name" value="PTS_IIB_fructose"/>
    <property type="match status" value="1"/>
</dbReference>
<feature type="transmembrane region" description="Helical" evidence="12">
    <location>
        <begin position="172"/>
        <end position="198"/>
    </location>
</feature>
<keyword evidence="2" id="KW-0813">Transport</keyword>
<evidence type="ECO:0000256" key="11">
    <source>
        <dbReference type="ARBA" id="ARBA00023136"/>
    </source>
</evidence>
<dbReference type="AlphaFoldDB" id="L0IIL0"/>
<dbReference type="InterPro" id="IPR050864">
    <property type="entry name" value="Bacterial_PTS_Sugar_Transport"/>
</dbReference>
<dbReference type="SUPFAM" id="SSF52794">
    <property type="entry name" value="PTS system IIB component-like"/>
    <property type="match status" value="1"/>
</dbReference>